<feature type="active site" description="Nucleophile" evidence="6">
    <location>
        <position position="109"/>
    </location>
</feature>
<reference evidence="9 10" key="1">
    <citation type="submission" date="2021-03" db="EMBL/GenBank/DDBJ databases">
        <title>Flavobacterium Flabelliformis Sp. Nov. And Flavobacterium Geliluteum Sp. Nov., Two Novel Multidrug Resistant Psychrophilic Species Isolated From Antarctica.</title>
        <authorList>
            <person name="Kralova S."/>
            <person name="Busse H.J."/>
            <person name="Bezdicek M."/>
            <person name="Nykrynova M."/>
            <person name="Kroupova E."/>
            <person name="Krsek D."/>
            <person name="Sedlacek I."/>
        </authorList>
    </citation>
    <scope>NUCLEOTIDE SEQUENCE [LARGE SCALE GENOMIC DNA]</scope>
    <source>
        <strain evidence="9 10">P7388</strain>
    </source>
</reference>
<dbReference type="EMBL" id="JAGFBV010000039">
    <property type="protein sequence ID" value="MBP4139892.1"/>
    <property type="molecule type" value="Genomic_DNA"/>
</dbReference>
<dbReference type="Gene3D" id="3.40.50.10740">
    <property type="entry name" value="Class I glutamine amidotransferase-like"/>
    <property type="match status" value="1"/>
</dbReference>
<comment type="similarity">
    <text evidence="1">Belongs to the peptidase S66 family.</text>
</comment>
<evidence type="ECO:0000256" key="2">
    <source>
        <dbReference type="ARBA" id="ARBA00022645"/>
    </source>
</evidence>
<evidence type="ECO:0000256" key="1">
    <source>
        <dbReference type="ARBA" id="ARBA00010233"/>
    </source>
</evidence>
<organism evidence="9 10">
    <name type="scientific">Flavobacterium geliluteum</name>
    <dbReference type="NCBI Taxonomy" id="2816120"/>
    <lineage>
        <taxon>Bacteria</taxon>
        <taxon>Pseudomonadati</taxon>
        <taxon>Bacteroidota</taxon>
        <taxon>Flavobacteriia</taxon>
        <taxon>Flavobacteriales</taxon>
        <taxon>Flavobacteriaceae</taxon>
        <taxon>Flavobacterium</taxon>
    </lineage>
</organism>
<dbReference type="GO" id="GO:0004180">
    <property type="term" value="F:carboxypeptidase activity"/>
    <property type="evidence" value="ECO:0007669"/>
    <property type="project" value="UniProtKB-KW"/>
</dbReference>
<accession>A0A940XCC9</accession>
<feature type="domain" description="LD-carboxypeptidase N-terminal" evidence="7">
    <location>
        <begin position="13"/>
        <end position="128"/>
    </location>
</feature>
<dbReference type="Pfam" id="PF17676">
    <property type="entry name" value="Peptidase_S66C"/>
    <property type="match status" value="1"/>
</dbReference>
<dbReference type="AlphaFoldDB" id="A0A940XCC9"/>
<dbReference type="PANTHER" id="PTHR30237:SF2">
    <property type="entry name" value="MUREIN TETRAPEPTIDE CARBOXYPEPTIDASE"/>
    <property type="match status" value="1"/>
</dbReference>
<dbReference type="PANTHER" id="PTHR30237">
    <property type="entry name" value="MURAMOYLTETRAPEPTIDE CARBOXYPEPTIDASE"/>
    <property type="match status" value="1"/>
</dbReference>
<dbReference type="Pfam" id="PF02016">
    <property type="entry name" value="Peptidase_S66"/>
    <property type="match status" value="1"/>
</dbReference>
<evidence type="ECO:0000256" key="6">
    <source>
        <dbReference type="PIRSR" id="PIRSR028757-1"/>
    </source>
</evidence>
<evidence type="ECO:0000259" key="7">
    <source>
        <dbReference type="Pfam" id="PF02016"/>
    </source>
</evidence>
<dbReference type="RefSeq" id="WP_210668050.1">
    <property type="nucleotide sequence ID" value="NZ_JAGFBV010000039.1"/>
</dbReference>
<dbReference type="GO" id="GO:0006508">
    <property type="term" value="P:proteolysis"/>
    <property type="evidence" value="ECO:0007669"/>
    <property type="project" value="UniProtKB-KW"/>
</dbReference>
<evidence type="ECO:0000313" key="10">
    <source>
        <dbReference type="Proteomes" id="UP000675047"/>
    </source>
</evidence>
<dbReference type="Gene3D" id="3.50.30.60">
    <property type="entry name" value="LD-carboxypeptidase A C-terminal domain-like"/>
    <property type="match status" value="1"/>
</dbReference>
<dbReference type="InterPro" id="IPR003507">
    <property type="entry name" value="S66_fam"/>
</dbReference>
<feature type="active site" description="Charge relay system" evidence="6">
    <location>
        <position position="203"/>
    </location>
</feature>
<keyword evidence="10" id="KW-1185">Reference proteome</keyword>
<sequence length="308" mass="34621">MISPSYLKSGDKVGIVSTAKTVSYKEVEEGLEILKSWELDPIIGKNAFNVYGFFAGTDQERLEDLQAMLDDTSIKAIIFTRGGYGTVKIIDQLDFTNFQKKPKWLVGYSDITVLHSHVHNLNIETLHAVMLQGMPKAAPEALASLKNALFGTTLTYKIPKNKQNKQGEKTVEGILVGGNLSILYALNGSKSDIDTTDKILFFEDIDEYLYHLDRMLIALKRSNKLSNLKAILVGAMTDIKESTLEYGKTDYEIILEEVNDFDFPVYFDFPCGHQSDNQALILGREIRITPNDNYITVDFKNQNQLQSS</sequence>
<dbReference type="InterPro" id="IPR040449">
    <property type="entry name" value="Peptidase_S66_N"/>
</dbReference>
<evidence type="ECO:0000256" key="4">
    <source>
        <dbReference type="ARBA" id="ARBA00022801"/>
    </source>
</evidence>
<evidence type="ECO:0000256" key="3">
    <source>
        <dbReference type="ARBA" id="ARBA00022670"/>
    </source>
</evidence>
<keyword evidence="3" id="KW-0645">Protease</keyword>
<dbReference type="InterPro" id="IPR027478">
    <property type="entry name" value="LdcA_N"/>
</dbReference>
<keyword evidence="5" id="KW-0720">Serine protease</keyword>
<dbReference type="CDD" id="cd07025">
    <property type="entry name" value="Peptidase_S66"/>
    <property type="match status" value="1"/>
</dbReference>
<dbReference type="PIRSF" id="PIRSF028757">
    <property type="entry name" value="LD-carboxypeptidase"/>
    <property type="match status" value="1"/>
</dbReference>
<proteinExistence type="inferred from homology"/>
<evidence type="ECO:0000256" key="5">
    <source>
        <dbReference type="ARBA" id="ARBA00022825"/>
    </source>
</evidence>
<dbReference type="InterPro" id="IPR029062">
    <property type="entry name" value="Class_I_gatase-like"/>
</dbReference>
<keyword evidence="4" id="KW-0378">Hydrolase</keyword>
<dbReference type="SUPFAM" id="SSF52317">
    <property type="entry name" value="Class I glutamine amidotransferase-like"/>
    <property type="match status" value="1"/>
</dbReference>
<feature type="domain" description="LD-carboxypeptidase C-terminal" evidence="8">
    <location>
        <begin position="172"/>
        <end position="288"/>
    </location>
</feature>
<protein>
    <submittedName>
        <fullName evidence="9">LD-carboxypeptidase</fullName>
    </submittedName>
</protein>
<evidence type="ECO:0000259" key="8">
    <source>
        <dbReference type="Pfam" id="PF17676"/>
    </source>
</evidence>
<name>A0A940XCC9_9FLAO</name>
<feature type="active site" description="Charge relay system" evidence="6">
    <location>
        <position position="273"/>
    </location>
</feature>
<dbReference type="Proteomes" id="UP000675047">
    <property type="component" value="Unassembled WGS sequence"/>
</dbReference>
<gene>
    <name evidence="9" type="ORF">J3495_17605</name>
</gene>
<keyword evidence="2" id="KW-0121">Carboxypeptidase</keyword>
<dbReference type="GO" id="GO:0008236">
    <property type="term" value="F:serine-type peptidase activity"/>
    <property type="evidence" value="ECO:0007669"/>
    <property type="project" value="UniProtKB-KW"/>
</dbReference>
<comment type="caution">
    <text evidence="9">The sequence shown here is derived from an EMBL/GenBank/DDBJ whole genome shotgun (WGS) entry which is preliminary data.</text>
</comment>
<dbReference type="SUPFAM" id="SSF141986">
    <property type="entry name" value="LD-carboxypeptidase A C-terminal domain-like"/>
    <property type="match status" value="1"/>
</dbReference>
<dbReference type="InterPro" id="IPR040921">
    <property type="entry name" value="Peptidase_S66C"/>
</dbReference>
<evidence type="ECO:0000313" key="9">
    <source>
        <dbReference type="EMBL" id="MBP4139892.1"/>
    </source>
</evidence>
<dbReference type="InterPro" id="IPR027461">
    <property type="entry name" value="Carboxypeptidase_A_C_sf"/>
</dbReference>